<dbReference type="InterPro" id="IPR012337">
    <property type="entry name" value="RNaseH-like_sf"/>
</dbReference>
<name>A0ABY6YYC2_9BACL</name>
<evidence type="ECO:0000313" key="3">
    <source>
        <dbReference type="EMBL" id="WAH35293.1"/>
    </source>
</evidence>
<keyword evidence="1" id="KW-0812">Transmembrane</keyword>
<evidence type="ECO:0000313" key="4">
    <source>
        <dbReference type="Proteomes" id="UP001164803"/>
    </source>
</evidence>
<dbReference type="RefSeq" id="WP_268042388.1">
    <property type="nucleotide sequence ID" value="NZ_CP104064.1"/>
</dbReference>
<feature type="domain" description="Transposase IS701-like DDE" evidence="2">
    <location>
        <begin position="73"/>
        <end position="255"/>
    </location>
</feature>
<keyword evidence="1" id="KW-1133">Transmembrane helix</keyword>
<keyword evidence="1" id="KW-0472">Membrane</keyword>
<proteinExistence type="predicted"/>
<dbReference type="Proteomes" id="UP001164803">
    <property type="component" value="Chromosome"/>
</dbReference>
<evidence type="ECO:0000259" key="2">
    <source>
        <dbReference type="Pfam" id="PF13546"/>
    </source>
</evidence>
<protein>
    <submittedName>
        <fullName evidence="3">Transposase</fullName>
    </submittedName>
</protein>
<dbReference type="InterPro" id="IPR006783">
    <property type="entry name" value="Transposase_ISC1217"/>
</dbReference>
<gene>
    <name evidence="3" type="ORF">NZD86_13345</name>
</gene>
<dbReference type="Pfam" id="PF13546">
    <property type="entry name" value="DDE_5"/>
    <property type="match status" value="1"/>
</dbReference>
<dbReference type="InterPro" id="IPR038721">
    <property type="entry name" value="IS701-like_DDE_dom"/>
</dbReference>
<keyword evidence="4" id="KW-1185">Reference proteome</keyword>
<reference evidence="3" key="1">
    <citation type="submission" date="2022-08" db="EMBL/GenBank/DDBJ databases">
        <title>Alicyclobacillus dauci DSM2870, complete genome.</title>
        <authorList>
            <person name="Wang Q."/>
            <person name="Cai R."/>
            <person name="Wang Z."/>
        </authorList>
    </citation>
    <scope>NUCLEOTIDE SEQUENCE</scope>
    <source>
        <strain evidence="3">DSM 28700</strain>
    </source>
</reference>
<dbReference type="EMBL" id="CP104064">
    <property type="protein sequence ID" value="WAH35293.1"/>
    <property type="molecule type" value="Genomic_DNA"/>
</dbReference>
<feature type="transmembrane region" description="Helical" evidence="1">
    <location>
        <begin position="37"/>
        <end position="55"/>
    </location>
</feature>
<sequence length="452" mass="52238">MIGHQVENNQLPIEIQPVFRELKVFKYLRKAGITKKFGFTCAYLFQIVFVLIFHHRNWFQLLESSKGESFPGKDAVYRFLNHSGFAWRRFLLFLSVEVVNKTTSLTSCERVSVFVLDDSMYERNRSKSVELLARFKDHARNCYYKGFRMLTLGWSDGHTFIPVDFSLLSSLKSQVNGMIGSIDKRTHGYKRRMEALRPTPELIPAMIERALAAGMGASYVLMDSWFTHAPLIQSILDRGLDVIGMVKADNKRYVVGGRRLSLKELYYAATPVQGMKKTILRSIHTQLAPGIPVVMVFVRHRSNKKEWLAVLCTDCSLTEEEIIQIYGIRWDIEVFFKCTKSLLRLQKEFQGRSYDMLISHTTIVFSRYILLAWQHRQSTDERTLGGLFLALCDEVNELDWAVALSQLVELINDVSKKTSKRLTKLIQSQLQQWINDLPSYIRAYLSDPLCES</sequence>
<evidence type="ECO:0000256" key="1">
    <source>
        <dbReference type="SAM" id="Phobius"/>
    </source>
</evidence>
<dbReference type="SUPFAM" id="SSF53098">
    <property type="entry name" value="Ribonuclease H-like"/>
    <property type="match status" value="1"/>
</dbReference>
<accession>A0ABY6YYC2</accession>
<dbReference type="Pfam" id="PF04693">
    <property type="entry name" value="DDE_Tnp_2"/>
    <property type="match status" value="1"/>
</dbReference>
<dbReference type="Gene3D" id="3.90.350.10">
    <property type="entry name" value="Transposase Inhibitor Protein From Tn5, Chain A, domain 1"/>
    <property type="match status" value="1"/>
</dbReference>
<organism evidence="3 4">
    <name type="scientific">Alicyclobacillus dauci</name>
    <dbReference type="NCBI Taxonomy" id="1475485"/>
    <lineage>
        <taxon>Bacteria</taxon>
        <taxon>Bacillati</taxon>
        <taxon>Bacillota</taxon>
        <taxon>Bacilli</taxon>
        <taxon>Bacillales</taxon>
        <taxon>Alicyclobacillaceae</taxon>
        <taxon>Alicyclobacillus</taxon>
    </lineage>
</organism>